<protein>
    <submittedName>
        <fullName evidence="8">Sensor with HAMP domain protein</fullName>
        <ecNumber evidence="8">2.7.13.3</ecNumber>
    </submittedName>
</protein>
<feature type="transmembrane region" description="Helical" evidence="6">
    <location>
        <begin position="47"/>
        <end position="70"/>
    </location>
</feature>
<keyword evidence="5 6" id="KW-0472">Membrane</keyword>
<reference evidence="8 9" key="1">
    <citation type="submission" date="2018-01" db="EMBL/GenBank/DDBJ databases">
        <title>Genome sequence of the PGP bacterium Paenibacillus illinoisensis E3.</title>
        <authorList>
            <person name="Rolli E."/>
            <person name="Marasco R."/>
            <person name="Bessem C."/>
            <person name="Michoud G."/>
            <person name="Gaiarsa S."/>
            <person name="Borin S."/>
            <person name="Daffonchio D."/>
        </authorList>
    </citation>
    <scope>NUCLEOTIDE SEQUENCE [LARGE SCALE GENOMIC DNA]</scope>
    <source>
        <strain evidence="8 9">E3</strain>
    </source>
</reference>
<dbReference type="CDD" id="cd06225">
    <property type="entry name" value="HAMP"/>
    <property type="match status" value="1"/>
</dbReference>
<keyword evidence="2" id="KW-1003">Cell membrane</keyword>
<keyword evidence="3" id="KW-0597">Phosphoprotein</keyword>
<dbReference type="PANTHER" id="PTHR34220">
    <property type="entry name" value="SENSOR HISTIDINE KINASE YPDA"/>
    <property type="match status" value="1"/>
</dbReference>
<dbReference type="SMART" id="SM00304">
    <property type="entry name" value="HAMP"/>
    <property type="match status" value="1"/>
</dbReference>
<accession>A0A2W0CNN0</accession>
<dbReference type="EMBL" id="PRLG01000039">
    <property type="protein sequence ID" value="PYY25261.1"/>
    <property type="molecule type" value="Genomic_DNA"/>
</dbReference>
<evidence type="ECO:0000259" key="7">
    <source>
        <dbReference type="PROSITE" id="PS50885"/>
    </source>
</evidence>
<dbReference type="InterPro" id="IPR010559">
    <property type="entry name" value="Sig_transdc_His_kin_internal"/>
</dbReference>
<dbReference type="InterPro" id="IPR003660">
    <property type="entry name" value="HAMP_dom"/>
</dbReference>
<keyword evidence="6" id="KW-1133">Transmembrane helix</keyword>
<dbReference type="SUPFAM" id="SSF55874">
    <property type="entry name" value="ATPase domain of HSP90 chaperone/DNA topoisomerase II/histidine kinase"/>
    <property type="match status" value="1"/>
</dbReference>
<dbReference type="GO" id="GO:0005886">
    <property type="term" value="C:plasma membrane"/>
    <property type="evidence" value="ECO:0007669"/>
    <property type="project" value="UniProtKB-SubCell"/>
</dbReference>
<comment type="caution">
    <text evidence="8">The sequence shown here is derived from an EMBL/GenBank/DDBJ whole genome shotgun (WGS) entry which is preliminary data.</text>
</comment>
<name>A0A2W0CNN0_9BACL</name>
<evidence type="ECO:0000256" key="1">
    <source>
        <dbReference type="ARBA" id="ARBA00004651"/>
    </source>
</evidence>
<proteinExistence type="predicted"/>
<evidence type="ECO:0000256" key="6">
    <source>
        <dbReference type="SAM" id="Phobius"/>
    </source>
</evidence>
<evidence type="ECO:0000313" key="9">
    <source>
        <dbReference type="Proteomes" id="UP000247459"/>
    </source>
</evidence>
<evidence type="ECO:0000256" key="5">
    <source>
        <dbReference type="ARBA" id="ARBA00023136"/>
    </source>
</evidence>
<dbReference type="InterPro" id="IPR050640">
    <property type="entry name" value="Bact_2-comp_sensor_kinase"/>
</dbReference>
<feature type="transmembrane region" description="Helical" evidence="6">
    <location>
        <begin position="318"/>
        <end position="338"/>
    </location>
</feature>
<evidence type="ECO:0000313" key="8">
    <source>
        <dbReference type="EMBL" id="PYY25261.1"/>
    </source>
</evidence>
<keyword evidence="6" id="KW-0812">Transmembrane</keyword>
<sequence>MRGSESMVEGITARWHLRINSQTFSRFGSQEVKGLFRIPAQSWLNSIFARLIMTYLAFVIPLILLGVYLYHWSYDTASQEISLSTDRRLNQFAMELNREIEWMELQQFDIAEDRKLNRLAILWNMMDQVERRETLNYLSERLAAFKNSSAYIRNVYVHIPSVNKSVSAVQGIDDFDQESFSYFSSTREEKGIRFTVKGDNLNLSAVRLTGQRVEDPLFVVQVELDNAEVQNELSQLNLYPESATLLIEDQTGLAISDQRRDAILSSHRKSSLTNPQSNFQVSVDHTLYHVNQLHISTLGLSVATYLPEEIVTKPLSRFVQWAWVFAITSFIAIAAYLYSSYKLIHMPLLLLVKRFKKMEGGVLDIPINHHRKDEFGFLYSRFNLMIENLRQLIDRDFKMTMMMQRAELRQLQSQINPHFLYNSFFILNSLARTGDTDRIEQFTNMLGEYFRFITRNGTDHVPLKEEVEHSRIYTEIQQLRFSRRIKVDFGQVPLEMEQIQVPRLIIQPIIENAYEHSLEKNTDTGLLRVHFYKEESYIEFVVEDNGNELRMEDIELLQERLLNETSTDEMTGLMNIHRRLRLTYGEKSGLFLSKSELQGLRVAVRIQAEGRGDE</sequence>
<dbReference type="Pfam" id="PF00672">
    <property type="entry name" value="HAMP"/>
    <property type="match status" value="1"/>
</dbReference>
<feature type="domain" description="HAMP" evidence="7">
    <location>
        <begin position="342"/>
        <end position="394"/>
    </location>
</feature>
<gene>
    <name evidence="8" type="ORF">PIL02S_06855</name>
</gene>
<dbReference type="PANTHER" id="PTHR34220:SF7">
    <property type="entry name" value="SENSOR HISTIDINE KINASE YPDA"/>
    <property type="match status" value="1"/>
</dbReference>
<dbReference type="SUPFAM" id="SSF158472">
    <property type="entry name" value="HAMP domain-like"/>
    <property type="match status" value="1"/>
</dbReference>
<dbReference type="AlphaFoldDB" id="A0A2W0CNN0"/>
<dbReference type="Gene3D" id="6.10.340.10">
    <property type="match status" value="1"/>
</dbReference>
<evidence type="ECO:0000256" key="4">
    <source>
        <dbReference type="ARBA" id="ARBA00022679"/>
    </source>
</evidence>
<keyword evidence="4 8" id="KW-0808">Transferase</keyword>
<dbReference type="EC" id="2.7.13.3" evidence="8"/>
<dbReference type="Gene3D" id="3.30.565.10">
    <property type="entry name" value="Histidine kinase-like ATPase, C-terminal domain"/>
    <property type="match status" value="1"/>
</dbReference>
<dbReference type="PROSITE" id="PS50885">
    <property type="entry name" value="HAMP"/>
    <property type="match status" value="1"/>
</dbReference>
<dbReference type="GO" id="GO:0000155">
    <property type="term" value="F:phosphorelay sensor kinase activity"/>
    <property type="evidence" value="ECO:0007669"/>
    <property type="project" value="InterPro"/>
</dbReference>
<dbReference type="InterPro" id="IPR036890">
    <property type="entry name" value="HATPase_C_sf"/>
</dbReference>
<evidence type="ECO:0000256" key="2">
    <source>
        <dbReference type="ARBA" id="ARBA00022475"/>
    </source>
</evidence>
<dbReference type="Pfam" id="PF06580">
    <property type="entry name" value="His_kinase"/>
    <property type="match status" value="1"/>
</dbReference>
<evidence type="ECO:0000256" key="3">
    <source>
        <dbReference type="ARBA" id="ARBA00022553"/>
    </source>
</evidence>
<organism evidence="8 9">
    <name type="scientific">Paenibacillus illinoisensis</name>
    <dbReference type="NCBI Taxonomy" id="59845"/>
    <lineage>
        <taxon>Bacteria</taxon>
        <taxon>Bacillati</taxon>
        <taxon>Bacillota</taxon>
        <taxon>Bacilli</taxon>
        <taxon>Bacillales</taxon>
        <taxon>Paenibacillaceae</taxon>
        <taxon>Paenibacillus</taxon>
    </lineage>
</organism>
<dbReference type="Proteomes" id="UP000247459">
    <property type="component" value="Unassembled WGS sequence"/>
</dbReference>
<comment type="subcellular location">
    <subcellularLocation>
        <location evidence="1">Cell membrane</location>
        <topology evidence="1">Multi-pass membrane protein</topology>
    </subcellularLocation>
</comment>